<dbReference type="InterPro" id="IPR013783">
    <property type="entry name" value="Ig-like_fold"/>
</dbReference>
<evidence type="ECO:0000259" key="5">
    <source>
        <dbReference type="Pfam" id="PF02836"/>
    </source>
</evidence>
<sequence length="834" mass="95556">MIIFLIIGLTGCKQEIKTNREIDFNFDWKFQLIEDTLSAFQTPLKDSAWEDVRLPHDWSVESSFDKNLEGCTGYLPGGVAWYQKHFETPIEIDSENAFILFDGVYNNAKFWLNGQYLGENPYGYSPVYFDVTDKLNSNGEDNILSVYVDHSRYADSRWYTGSGIYRNVKLITTKKLHIPIWGTYVTTPEISNKKAKINIEIKVKNDFSYASEFTLVTDILDKFGNHVATTTYSSDYIKSNEIKTVNLELEVTNPMLWDTDNPNLYSAKTILKMDNEIIDNYTTPFGIRSIVHNKEQGLLVNGAPTLAKGVCLHHDAGLVGAAVPKGVWKRRLTLLKDGGVNAIRTAHNPFSQEFLDLCDEMGFLVQAELFDELDYPKDKRLNYHEREPDYITSGYTEHFHEWGKSDLTRTVLRDRNHPSIFEWSIGNEIEWTYLHYRYVTGFWEDPKDPQNSGNYWGSAPIFSPEEMKARYDKSKKGEYILAETAKKANQWLKELDITRKTTANFVIPQVSHVSGYADAVDVVGYSYRNKDIDWAQKYFPHKQLTINECPGSWEDWKEVIDNPEVYSMYMWPGIAYLGEAHDQWPTKVFLGDMLNLAGFKNQGWNYFKSIWVDEPHVSIGTLPVSESGFNVDVNGEVFADSEIAYRWRPSNMHWNYKHNDSIIVEVCTNQEKIELFINNTSLGVKNLSNNKDKILRWYVPFKEGKLRAESTNSQAQAVLETSTKATNFSFTTDKSTLKADGYDVAHLVVQLKDDKGRDVKTENKKVTFELKGDARILGVDNGLPDNVQDFKSKSIMTGHGRCLLILQSNKNSNLIKVKATIDGQNSKEITIDIH</sequence>
<dbReference type="GO" id="GO:0016787">
    <property type="term" value="F:hydrolase activity"/>
    <property type="evidence" value="ECO:0007669"/>
    <property type="project" value="UniProtKB-KW"/>
</dbReference>
<evidence type="ECO:0000256" key="3">
    <source>
        <dbReference type="ARBA" id="ARBA00023295"/>
    </source>
</evidence>
<dbReference type="InterPro" id="IPR040605">
    <property type="entry name" value="Glyco_hydro2_dom5"/>
</dbReference>
<dbReference type="SUPFAM" id="SSF49303">
    <property type="entry name" value="beta-Galactosidase/glucuronidase domain"/>
    <property type="match status" value="1"/>
</dbReference>
<feature type="domain" description="DUF4982" evidence="7">
    <location>
        <begin position="662"/>
        <end position="711"/>
    </location>
</feature>
<keyword evidence="2 9" id="KW-0378">Hydrolase</keyword>
<dbReference type="PRINTS" id="PR00132">
    <property type="entry name" value="GLHYDRLASE2"/>
</dbReference>
<dbReference type="PANTHER" id="PTHR42732:SF1">
    <property type="entry name" value="BETA-MANNOSIDASE"/>
    <property type="match status" value="1"/>
</dbReference>
<evidence type="ECO:0000259" key="8">
    <source>
        <dbReference type="Pfam" id="PF18565"/>
    </source>
</evidence>
<dbReference type="InterPro" id="IPR006103">
    <property type="entry name" value="Glyco_hydro_2_cat"/>
</dbReference>
<dbReference type="InterPro" id="IPR006101">
    <property type="entry name" value="Glyco_hydro_2"/>
</dbReference>
<keyword evidence="10" id="KW-1185">Reference proteome</keyword>
<dbReference type="Gene3D" id="3.20.20.80">
    <property type="entry name" value="Glycosidases"/>
    <property type="match status" value="1"/>
</dbReference>
<protein>
    <submittedName>
        <fullName evidence="9">Glycoside hydrolase family 2 TIM barrel-domain containing protein</fullName>
    </submittedName>
</protein>
<dbReference type="Proteomes" id="UP001597201">
    <property type="component" value="Unassembled WGS sequence"/>
</dbReference>
<feature type="domain" description="Glycoside hydrolase family 2" evidence="8">
    <location>
        <begin position="730"/>
        <end position="830"/>
    </location>
</feature>
<name>A0ABW3Y2F2_9FLAO</name>
<dbReference type="InterPro" id="IPR036156">
    <property type="entry name" value="Beta-gal/glucu_dom_sf"/>
</dbReference>
<evidence type="ECO:0000313" key="9">
    <source>
        <dbReference type="EMBL" id="MFD1315187.1"/>
    </source>
</evidence>
<reference evidence="10" key="1">
    <citation type="journal article" date="2019" name="Int. J. Syst. Evol. Microbiol.">
        <title>The Global Catalogue of Microorganisms (GCM) 10K type strain sequencing project: providing services to taxonomists for standard genome sequencing and annotation.</title>
        <authorList>
            <consortium name="The Broad Institute Genomics Platform"/>
            <consortium name="The Broad Institute Genome Sequencing Center for Infectious Disease"/>
            <person name="Wu L."/>
            <person name="Ma J."/>
        </authorList>
    </citation>
    <scope>NUCLEOTIDE SEQUENCE [LARGE SCALE GENOMIC DNA]</scope>
    <source>
        <strain evidence="10">CCUG 61485</strain>
    </source>
</reference>
<comment type="caution">
    <text evidence="9">The sequence shown here is derived from an EMBL/GenBank/DDBJ whole genome shotgun (WGS) entry which is preliminary data.</text>
</comment>
<dbReference type="Gene3D" id="2.60.120.260">
    <property type="entry name" value="Galactose-binding domain-like"/>
    <property type="match status" value="1"/>
</dbReference>
<dbReference type="EMBL" id="JBHTMY010000002">
    <property type="protein sequence ID" value="MFD1315187.1"/>
    <property type="molecule type" value="Genomic_DNA"/>
</dbReference>
<comment type="similarity">
    <text evidence="1">Belongs to the glycosyl hydrolase 2 family.</text>
</comment>
<dbReference type="PANTHER" id="PTHR42732">
    <property type="entry name" value="BETA-GALACTOSIDASE"/>
    <property type="match status" value="1"/>
</dbReference>
<dbReference type="Pfam" id="PF02837">
    <property type="entry name" value="Glyco_hydro_2_N"/>
    <property type="match status" value="1"/>
</dbReference>
<proteinExistence type="inferred from homology"/>
<accession>A0ABW3Y2F2</accession>
<dbReference type="InterPro" id="IPR017853">
    <property type="entry name" value="GH"/>
</dbReference>
<feature type="domain" description="Glycoside hydrolase family 2 catalytic" evidence="5">
    <location>
        <begin position="294"/>
        <end position="430"/>
    </location>
</feature>
<keyword evidence="3" id="KW-0326">Glycosidase</keyword>
<evidence type="ECO:0000259" key="7">
    <source>
        <dbReference type="Pfam" id="PF16355"/>
    </source>
</evidence>
<feature type="domain" description="Glycoside hydrolase family 2 immunoglobulin-like beta-sandwich" evidence="4">
    <location>
        <begin position="184"/>
        <end position="288"/>
    </location>
</feature>
<dbReference type="Pfam" id="PF02836">
    <property type="entry name" value="Glyco_hydro_2_C"/>
    <property type="match status" value="1"/>
</dbReference>
<dbReference type="InterPro" id="IPR051913">
    <property type="entry name" value="GH2_Domain-Containing"/>
</dbReference>
<dbReference type="InterPro" id="IPR006102">
    <property type="entry name" value="Ig-like_GH2"/>
</dbReference>
<dbReference type="Pfam" id="PF16355">
    <property type="entry name" value="DUF4982"/>
    <property type="match status" value="1"/>
</dbReference>
<gene>
    <name evidence="9" type="ORF">ACFQ39_06120</name>
</gene>
<dbReference type="Pfam" id="PF18565">
    <property type="entry name" value="Glyco_hydro2_C5"/>
    <property type="match status" value="1"/>
</dbReference>
<dbReference type="InterPro" id="IPR008979">
    <property type="entry name" value="Galactose-bd-like_sf"/>
</dbReference>
<feature type="domain" description="Glycosyl hydrolases family 2 sugar binding" evidence="6">
    <location>
        <begin position="78"/>
        <end position="173"/>
    </location>
</feature>
<dbReference type="SUPFAM" id="SSF49785">
    <property type="entry name" value="Galactose-binding domain-like"/>
    <property type="match status" value="1"/>
</dbReference>
<evidence type="ECO:0000256" key="1">
    <source>
        <dbReference type="ARBA" id="ARBA00007401"/>
    </source>
</evidence>
<organism evidence="9 10">
    <name type="scientific">Namhaeicola litoreus</name>
    <dbReference type="NCBI Taxonomy" id="1052145"/>
    <lineage>
        <taxon>Bacteria</taxon>
        <taxon>Pseudomonadati</taxon>
        <taxon>Bacteroidota</taxon>
        <taxon>Flavobacteriia</taxon>
        <taxon>Flavobacteriales</taxon>
        <taxon>Flavobacteriaceae</taxon>
        <taxon>Namhaeicola</taxon>
    </lineage>
</organism>
<dbReference type="RefSeq" id="WP_377177109.1">
    <property type="nucleotide sequence ID" value="NZ_JBHTMY010000002.1"/>
</dbReference>
<evidence type="ECO:0000256" key="2">
    <source>
        <dbReference type="ARBA" id="ARBA00022801"/>
    </source>
</evidence>
<dbReference type="InterPro" id="IPR006104">
    <property type="entry name" value="Glyco_hydro_2_N"/>
</dbReference>
<dbReference type="Pfam" id="PF00703">
    <property type="entry name" value="Glyco_hydro_2"/>
    <property type="match status" value="1"/>
</dbReference>
<evidence type="ECO:0000313" key="10">
    <source>
        <dbReference type="Proteomes" id="UP001597201"/>
    </source>
</evidence>
<dbReference type="Gene3D" id="2.60.40.10">
    <property type="entry name" value="Immunoglobulins"/>
    <property type="match status" value="3"/>
</dbReference>
<dbReference type="InterPro" id="IPR032311">
    <property type="entry name" value="DUF4982"/>
</dbReference>
<dbReference type="SUPFAM" id="SSF51445">
    <property type="entry name" value="(Trans)glycosidases"/>
    <property type="match status" value="1"/>
</dbReference>
<evidence type="ECO:0000259" key="4">
    <source>
        <dbReference type="Pfam" id="PF00703"/>
    </source>
</evidence>
<evidence type="ECO:0000259" key="6">
    <source>
        <dbReference type="Pfam" id="PF02837"/>
    </source>
</evidence>